<dbReference type="EMBL" id="SRLO01000088">
    <property type="protein sequence ID" value="TNN76934.1"/>
    <property type="molecule type" value="Genomic_DNA"/>
</dbReference>
<proteinExistence type="predicted"/>
<dbReference type="Proteomes" id="UP000314294">
    <property type="component" value="Unassembled WGS sequence"/>
</dbReference>
<name>A0A4Z2IHK3_9TELE</name>
<reference evidence="2 3" key="1">
    <citation type="submission" date="2019-03" db="EMBL/GenBank/DDBJ databases">
        <title>First draft genome of Liparis tanakae, snailfish: a comprehensive survey of snailfish specific genes.</title>
        <authorList>
            <person name="Kim W."/>
            <person name="Song I."/>
            <person name="Jeong J.-H."/>
            <person name="Kim D."/>
            <person name="Kim S."/>
            <person name="Ryu S."/>
            <person name="Song J.Y."/>
            <person name="Lee S.K."/>
        </authorList>
    </citation>
    <scope>NUCLEOTIDE SEQUENCE [LARGE SCALE GENOMIC DNA]</scope>
    <source>
        <tissue evidence="2">Muscle</tissue>
    </source>
</reference>
<evidence type="ECO:0000256" key="1">
    <source>
        <dbReference type="SAM" id="MobiDB-lite"/>
    </source>
</evidence>
<organism evidence="2 3">
    <name type="scientific">Liparis tanakae</name>
    <name type="common">Tanaka's snailfish</name>
    <dbReference type="NCBI Taxonomy" id="230148"/>
    <lineage>
        <taxon>Eukaryota</taxon>
        <taxon>Metazoa</taxon>
        <taxon>Chordata</taxon>
        <taxon>Craniata</taxon>
        <taxon>Vertebrata</taxon>
        <taxon>Euteleostomi</taxon>
        <taxon>Actinopterygii</taxon>
        <taxon>Neopterygii</taxon>
        <taxon>Teleostei</taxon>
        <taxon>Neoteleostei</taxon>
        <taxon>Acanthomorphata</taxon>
        <taxon>Eupercaria</taxon>
        <taxon>Perciformes</taxon>
        <taxon>Cottioidei</taxon>
        <taxon>Cottales</taxon>
        <taxon>Liparidae</taxon>
        <taxon>Liparis</taxon>
    </lineage>
</organism>
<sequence length="79" mass="8281">MRNGFEGVEYQIGSISIASHQGGGAGDSKLTVFTTLATATVLTSQQCLPEGEPEGGRYPYASRAERLPPAGTLTDTKVH</sequence>
<protein>
    <submittedName>
        <fullName evidence="2">Uncharacterized protein</fullName>
    </submittedName>
</protein>
<gene>
    <name evidence="2" type="ORF">EYF80_012780</name>
</gene>
<comment type="caution">
    <text evidence="2">The sequence shown here is derived from an EMBL/GenBank/DDBJ whole genome shotgun (WGS) entry which is preliminary data.</text>
</comment>
<accession>A0A4Z2IHK3</accession>
<keyword evidence="3" id="KW-1185">Reference proteome</keyword>
<dbReference type="AlphaFoldDB" id="A0A4Z2IHK3"/>
<feature type="region of interest" description="Disordered" evidence="1">
    <location>
        <begin position="46"/>
        <end position="79"/>
    </location>
</feature>
<evidence type="ECO:0000313" key="2">
    <source>
        <dbReference type="EMBL" id="TNN76934.1"/>
    </source>
</evidence>
<evidence type="ECO:0000313" key="3">
    <source>
        <dbReference type="Proteomes" id="UP000314294"/>
    </source>
</evidence>